<dbReference type="RefSeq" id="WP_237452881.1">
    <property type="nucleotide sequence ID" value="NZ_WTYC01000001.1"/>
</dbReference>
<proteinExistence type="predicted"/>
<evidence type="ECO:0000313" key="3">
    <source>
        <dbReference type="Proteomes" id="UP000448199"/>
    </source>
</evidence>
<comment type="caution">
    <text evidence="2">The sequence shown here is derived from an EMBL/GenBank/DDBJ whole genome shotgun (WGS) entry which is preliminary data.</text>
</comment>
<evidence type="ECO:0000256" key="1">
    <source>
        <dbReference type="SAM" id="Phobius"/>
    </source>
</evidence>
<protein>
    <submittedName>
        <fullName evidence="2">Uncharacterized protein</fullName>
    </submittedName>
</protein>
<keyword evidence="3" id="KW-1185">Reference proteome</keyword>
<reference evidence="2 3" key="1">
    <citation type="submission" date="2019-12" db="EMBL/GenBank/DDBJ databases">
        <title>Genomic-based taxomic classification of the family Erythrobacteraceae.</title>
        <authorList>
            <person name="Xu L."/>
        </authorList>
    </citation>
    <scope>NUCLEOTIDE SEQUENCE [LARGE SCALE GENOMIC DNA]</scope>
    <source>
        <strain evidence="2 3">DSM 17792</strain>
    </source>
</reference>
<keyword evidence="1" id="KW-1133">Transmembrane helix</keyword>
<gene>
    <name evidence="2" type="ORF">GRI69_01365</name>
</gene>
<sequence length="52" mass="5835">MTFPALLVALIIYVNVWNPDPHGWIMVALSFLAFASLPFTILTTALLTRRFA</sequence>
<evidence type="ECO:0000313" key="2">
    <source>
        <dbReference type="EMBL" id="MXO46909.1"/>
    </source>
</evidence>
<feature type="transmembrane region" description="Helical" evidence="1">
    <location>
        <begin position="24"/>
        <end position="47"/>
    </location>
</feature>
<dbReference type="AlphaFoldDB" id="A0A844XNP7"/>
<accession>A0A844XNP7</accession>
<dbReference type="Proteomes" id="UP000448199">
    <property type="component" value="Unassembled WGS sequence"/>
</dbReference>
<dbReference type="EMBL" id="WTYC01000001">
    <property type="protein sequence ID" value="MXO46909.1"/>
    <property type="molecule type" value="Genomic_DNA"/>
</dbReference>
<name>A0A844XNP7_9SPHN</name>
<keyword evidence="1" id="KW-0472">Membrane</keyword>
<organism evidence="2 3">
    <name type="scientific">Qipengyuania vulgaris</name>
    <dbReference type="NCBI Taxonomy" id="291985"/>
    <lineage>
        <taxon>Bacteria</taxon>
        <taxon>Pseudomonadati</taxon>
        <taxon>Pseudomonadota</taxon>
        <taxon>Alphaproteobacteria</taxon>
        <taxon>Sphingomonadales</taxon>
        <taxon>Erythrobacteraceae</taxon>
        <taxon>Qipengyuania</taxon>
    </lineage>
</organism>
<keyword evidence="1" id="KW-0812">Transmembrane</keyword>